<sequence length="231" mass="26202">MSQPAKRNFTDAERYAVWTVHSERCWLCEEPVSYNTCEVDHIIPESLEGSDALQAILEGFGLGENFAVNSWANWMPACRRCNGSKGNRVFKATPVIQIRLERAAEKAARAAEVHERYLTDRAIGIATARITEALVSGKLPDKYRRKLEQLFYRHHEENREPEQKGRPLEFGPGMTIVSEDDLRYMIRGRTGIVGMRPKGDRLDPSWDCPNCGPTSWNGTRCTNCGQMIDPD</sequence>
<evidence type="ECO:0000313" key="4">
    <source>
        <dbReference type="Proteomes" id="UP000662259"/>
    </source>
</evidence>
<dbReference type="CDD" id="cd00085">
    <property type="entry name" value="HNHc"/>
    <property type="match status" value="1"/>
</dbReference>
<organism evidence="3 4">
    <name type="scientific">Rhizobium leguminosarum bv. viciae</name>
    <dbReference type="NCBI Taxonomy" id="387"/>
    <lineage>
        <taxon>Bacteria</taxon>
        <taxon>Pseudomonadati</taxon>
        <taxon>Pseudomonadota</taxon>
        <taxon>Alphaproteobacteria</taxon>
        <taxon>Hyphomicrobiales</taxon>
        <taxon>Rhizobiaceae</taxon>
        <taxon>Rhizobium/Agrobacterium group</taxon>
        <taxon>Rhizobium</taxon>
    </lineage>
</organism>
<accession>A0A8I2GTN0</accession>
<protein>
    <recommendedName>
        <fullName evidence="2">HNH nuclease domain-containing protein</fullName>
    </recommendedName>
</protein>
<dbReference type="PROSITE" id="PS00202">
    <property type="entry name" value="RUBREDOXIN"/>
    <property type="match status" value="1"/>
</dbReference>
<feature type="domain" description="HNH nuclease" evidence="2">
    <location>
        <begin position="14"/>
        <end position="83"/>
    </location>
</feature>
<dbReference type="SMART" id="SM00507">
    <property type="entry name" value="HNHc"/>
    <property type="match status" value="1"/>
</dbReference>
<dbReference type="InterPro" id="IPR018527">
    <property type="entry name" value="Rubredoxin_Fe_BS"/>
</dbReference>
<comment type="caution">
    <text evidence="3">The sequence shown here is derived from an EMBL/GenBank/DDBJ whole genome shotgun (WGS) entry which is preliminary data.</text>
</comment>
<evidence type="ECO:0000313" key="3">
    <source>
        <dbReference type="EMBL" id="NKM46067.1"/>
    </source>
</evidence>
<dbReference type="RefSeq" id="WP_168276306.1">
    <property type="nucleotide sequence ID" value="NZ_WIEZ01000007.1"/>
</dbReference>
<dbReference type="EMBL" id="WIEZ01000007">
    <property type="protein sequence ID" value="NKM46067.1"/>
    <property type="molecule type" value="Genomic_DNA"/>
</dbReference>
<name>A0A8I2GTN0_RHILV</name>
<dbReference type="Gene3D" id="1.10.30.50">
    <property type="match status" value="1"/>
</dbReference>
<dbReference type="GO" id="GO:0046872">
    <property type="term" value="F:metal ion binding"/>
    <property type="evidence" value="ECO:0007669"/>
    <property type="project" value="UniProtKB-KW"/>
</dbReference>
<evidence type="ECO:0000259" key="2">
    <source>
        <dbReference type="SMART" id="SM00507"/>
    </source>
</evidence>
<keyword evidence="1" id="KW-0479">Metal-binding</keyword>
<proteinExistence type="predicted"/>
<dbReference type="Proteomes" id="UP000662259">
    <property type="component" value="Unassembled WGS sequence"/>
</dbReference>
<dbReference type="InterPro" id="IPR003615">
    <property type="entry name" value="HNH_nuc"/>
</dbReference>
<evidence type="ECO:0000256" key="1">
    <source>
        <dbReference type="ARBA" id="ARBA00022723"/>
    </source>
</evidence>
<dbReference type="AlphaFoldDB" id="A0A8I2GTN0"/>
<gene>
    <name evidence="3" type="ORF">GFL91_13925</name>
</gene>
<reference evidence="3" key="1">
    <citation type="submission" date="2019-10" db="EMBL/GenBank/DDBJ databases">
        <title>Rhizobium leguminosarum symbiovar viciae collection.</title>
        <authorList>
            <person name="Boivin S."/>
            <person name="Lepetit M."/>
        </authorList>
    </citation>
    <scope>NUCLEOTIDE SEQUENCE</scope>
    <source>
        <strain evidence="3">L143</strain>
    </source>
</reference>